<sequence>MSAVANLAGASSRAVVSTRGASHRASSARHVTRAVPASSAARTTIIKCVSDEGSSRRQAPKLDRRALFTGAAALAAGLPFALEPAPARAAFDGSDSKMVGAYLPAGPDGLYVFEARAPRTPALRAGALEPYSILLPPEFKEAPVSNARSGNYCQPRCDEATTEVQFVEPSAGSLQIIIIPTTKLLIAKQDPTVEDVGTIDGILNAISPAITGSVAAEPEEVVSASTKVKDGRSYYEYELLTPFAEFGLHSVSAVSTNKNYVMIATIAASEKQWAKSEADLKKVIDSFRVCVK</sequence>
<evidence type="ECO:0000259" key="1">
    <source>
        <dbReference type="Pfam" id="PF01789"/>
    </source>
</evidence>
<dbReference type="GO" id="GO:0019898">
    <property type="term" value="C:extrinsic component of membrane"/>
    <property type="evidence" value="ECO:0007669"/>
    <property type="project" value="InterPro"/>
</dbReference>
<dbReference type="OMA" id="ANDKQWA"/>
<gene>
    <name evidence="2" type="ORF">MICPUN_54807</name>
</gene>
<dbReference type="EMBL" id="CP001574">
    <property type="protein sequence ID" value="ACO68676.1"/>
    <property type="molecule type" value="Genomic_DNA"/>
</dbReference>
<dbReference type="InterPro" id="IPR016123">
    <property type="entry name" value="Mog1/PsbP_a/b/a-sand"/>
</dbReference>
<proteinExistence type="predicted"/>
<dbReference type="Pfam" id="PF01789">
    <property type="entry name" value="PsbP"/>
    <property type="match status" value="1"/>
</dbReference>
<keyword evidence="3" id="KW-1185">Reference proteome</keyword>
<dbReference type="InterPro" id="IPR002683">
    <property type="entry name" value="PsbP_C"/>
</dbReference>
<dbReference type="GO" id="GO:0015979">
    <property type="term" value="P:photosynthesis"/>
    <property type="evidence" value="ECO:0007669"/>
    <property type="project" value="InterPro"/>
</dbReference>
<dbReference type="AlphaFoldDB" id="C1FF29"/>
<dbReference type="KEGG" id="mis:MICPUN_54807"/>
<dbReference type="PANTHER" id="PTHR31407">
    <property type="match status" value="1"/>
</dbReference>
<dbReference type="GO" id="GO:0005509">
    <property type="term" value="F:calcium ion binding"/>
    <property type="evidence" value="ECO:0007669"/>
    <property type="project" value="InterPro"/>
</dbReference>
<dbReference type="FunCoup" id="C1FF29">
    <property type="interactions" value="581"/>
</dbReference>
<dbReference type="GeneID" id="8249966"/>
<evidence type="ECO:0000313" key="2">
    <source>
        <dbReference type="EMBL" id="ACO68676.1"/>
    </source>
</evidence>
<accession>C1FF29</accession>
<protein>
    <submittedName>
        <fullName evidence="2">Thylakoid lumenal protein, chloroplast</fullName>
    </submittedName>
</protein>
<dbReference type="PANTHER" id="PTHR31407:SF18">
    <property type="entry name" value="PSBP DOMAIN-CONTAINING PROTEIN 6, CHLOROPLASTIC"/>
    <property type="match status" value="1"/>
</dbReference>
<dbReference type="RefSeq" id="XP_002507418.1">
    <property type="nucleotide sequence ID" value="XM_002507372.1"/>
</dbReference>
<dbReference type="GO" id="GO:0009654">
    <property type="term" value="C:photosystem II oxygen evolving complex"/>
    <property type="evidence" value="ECO:0007669"/>
    <property type="project" value="InterPro"/>
</dbReference>
<evidence type="ECO:0000313" key="3">
    <source>
        <dbReference type="Proteomes" id="UP000002009"/>
    </source>
</evidence>
<reference evidence="2 3" key="1">
    <citation type="journal article" date="2009" name="Science">
        <title>Green evolution and dynamic adaptations revealed by genomes of the marine picoeukaryotes Micromonas.</title>
        <authorList>
            <person name="Worden A.Z."/>
            <person name="Lee J.H."/>
            <person name="Mock T."/>
            <person name="Rouze P."/>
            <person name="Simmons M.P."/>
            <person name="Aerts A.L."/>
            <person name="Allen A.E."/>
            <person name="Cuvelier M.L."/>
            <person name="Derelle E."/>
            <person name="Everett M.V."/>
            <person name="Foulon E."/>
            <person name="Grimwood J."/>
            <person name="Gundlach H."/>
            <person name="Henrissat B."/>
            <person name="Napoli C."/>
            <person name="McDonald S.M."/>
            <person name="Parker M.S."/>
            <person name="Rombauts S."/>
            <person name="Salamov A."/>
            <person name="Von Dassow P."/>
            <person name="Badger J.H."/>
            <person name="Coutinho P.M."/>
            <person name="Demir E."/>
            <person name="Dubchak I."/>
            <person name="Gentemann C."/>
            <person name="Eikrem W."/>
            <person name="Gready J.E."/>
            <person name="John U."/>
            <person name="Lanier W."/>
            <person name="Lindquist E.A."/>
            <person name="Lucas S."/>
            <person name="Mayer K.F."/>
            <person name="Moreau H."/>
            <person name="Not F."/>
            <person name="Otillar R."/>
            <person name="Panaud O."/>
            <person name="Pangilinan J."/>
            <person name="Paulsen I."/>
            <person name="Piegu B."/>
            <person name="Poliakov A."/>
            <person name="Robbens S."/>
            <person name="Schmutz J."/>
            <person name="Toulza E."/>
            <person name="Wyss T."/>
            <person name="Zelensky A."/>
            <person name="Zhou K."/>
            <person name="Armbrust E.V."/>
            <person name="Bhattacharya D."/>
            <person name="Goodenough U.W."/>
            <person name="Van de Peer Y."/>
            <person name="Grigoriev I.V."/>
        </authorList>
    </citation>
    <scope>NUCLEOTIDE SEQUENCE [LARGE SCALE GENOMIC DNA]</scope>
    <source>
        <strain evidence="3">RCC299 / NOUM17</strain>
    </source>
</reference>
<dbReference type="Proteomes" id="UP000002009">
    <property type="component" value="Chromosome 1"/>
</dbReference>
<name>C1FF29_MICCC</name>
<dbReference type="Gene3D" id="3.40.1000.10">
    <property type="entry name" value="Mog1/PsbP, alpha/beta/alpha sandwich"/>
    <property type="match status" value="1"/>
</dbReference>
<dbReference type="InParanoid" id="C1FF29"/>
<dbReference type="STRING" id="296587.C1FF29"/>
<feature type="domain" description="PsbP C-terminal" evidence="1">
    <location>
        <begin position="188"/>
        <end position="289"/>
    </location>
</feature>
<dbReference type="SUPFAM" id="SSF55724">
    <property type="entry name" value="Mog1p/PsbP-like"/>
    <property type="match status" value="1"/>
</dbReference>
<dbReference type="eggNOG" id="ENOG502QT2I">
    <property type="taxonomic scope" value="Eukaryota"/>
</dbReference>
<dbReference type="OrthoDB" id="512438at2759"/>
<organism evidence="2 3">
    <name type="scientific">Micromonas commoda (strain RCC299 / NOUM17 / CCMP2709)</name>
    <name type="common">Picoplanktonic green alga</name>
    <dbReference type="NCBI Taxonomy" id="296587"/>
    <lineage>
        <taxon>Eukaryota</taxon>
        <taxon>Viridiplantae</taxon>
        <taxon>Chlorophyta</taxon>
        <taxon>Mamiellophyceae</taxon>
        <taxon>Mamiellales</taxon>
        <taxon>Mamiellaceae</taxon>
        <taxon>Micromonas</taxon>
    </lineage>
</organism>